<organism evidence="6 7">
    <name type="scientific">Microbacterium arthrosphaerae</name>
    <dbReference type="NCBI Taxonomy" id="792652"/>
    <lineage>
        <taxon>Bacteria</taxon>
        <taxon>Bacillati</taxon>
        <taxon>Actinomycetota</taxon>
        <taxon>Actinomycetes</taxon>
        <taxon>Micrococcales</taxon>
        <taxon>Microbacteriaceae</taxon>
        <taxon>Microbacterium</taxon>
    </lineage>
</organism>
<feature type="transmembrane region" description="Helical" evidence="5">
    <location>
        <begin position="140"/>
        <end position="160"/>
    </location>
</feature>
<name>A0ABU4H3G7_9MICO</name>
<dbReference type="Pfam" id="PF01943">
    <property type="entry name" value="Polysacc_synt"/>
    <property type="match status" value="1"/>
</dbReference>
<feature type="transmembrane region" description="Helical" evidence="5">
    <location>
        <begin position="207"/>
        <end position="231"/>
    </location>
</feature>
<protein>
    <submittedName>
        <fullName evidence="6">Oligosaccharide flippase family protein</fullName>
    </submittedName>
</protein>
<comment type="subcellular location">
    <subcellularLocation>
        <location evidence="1">Membrane</location>
        <topology evidence="1">Multi-pass membrane protein</topology>
    </subcellularLocation>
</comment>
<keyword evidence="2 5" id="KW-0812">Transmembrane</keyword>
<dbReference type="PANTHER" id="PTHR43424:SF1">
    <property type="entry name" value="LOCUS PUTATIVE PROTEIN 1-RELATED"/>
    <property type="match status" value="1"/>
</dbReference>
<reference evidence="6 7" key="1">
    <citation type="submission" date="2023-11" db="EMBL/GenBank/DDBJ databases">
        <title>Draft genome sequence of Microbacterium arthrosphaerae JCM 30492.</title>
        <authorList>
            <person name="Zhang G."/>
            <person name="Ding Y."/>
        </authorList>
    </citation>
    <scope>NUCLEOTIDE SEQUENCE [LARGE SCALE GENOMIC DNA]</scope>
    <source>
        <strain evidence="6 7">JCM 30492</strain>
    </source>
</reference>
<dbReference type="RefSeq" id="WP_318354375.1">
    <property type="nucleotide sequence ID" value="NZ_JAWQEV010000004.1"/>
</dbReference>
<feature type="transmembrane region" description="Helical" evidence="5">
    <location>
        <begin position="271"/>
        <end position="295"/>
    </location>
</feature>
<feature type="transmembrane region" description="Helical" evidence="5">
    <location>
        <begin position="301"/>
        <end position="322"/>
    </location>
</feature>
<evidence type="ECO:0000256" key="2">
    <source>
        <dbReference type="ARBA" id="ARBA00022692"/>
    </source>
</evidence>
<dbReference type="InterPro" id="IPR002797">
    <property type="entry name" value="Polysacc_synth"/>
</dbReference>
<dbReference type="Proteomes" id="UP001283109">
    <property type="component" value="Unassembled WGS sequence"/>
</dbReference>
<evidence type="ECO:0000256" key="5">
    <source>
        <dbReference type="SAM" id="Phobius"/>
    </source>
</evidence>
<feature type="transmembrane region" description="Helical" evidence="5">
    <location>
        <begin position="334"/>
        <end position="357"/>
    </location>
</feature>
<feature type="transmembrane region" description="Helical" evidence="5">
    <location>
        <begin position="166"/>
        <end position="187"/>
    </location>
</feature>
<evidence type="ECO:0000256" key="3">
    <source>
        <dbReference type="ARBA" id="ARBA00022989"/>
    </source>
</evidence>
<feature type="transmembrane region" description="Helical" evidence="5">
    <location>
        <begin position="41"/>
        <end position="62"/>
    </location>
</feature>
<evidence type="ECO:0000256" key="1">
    <source>
        <dbReference type="ARBA" id="ARBA00004141"/>
    </source>
</evidence>
<evidence type="ECO:0000313" key="7">
    <source>
        <dbReference type="Proteomes" id="UP001283109"/>
    </source>
</evidence>
<feature type="transmembrane region" description="Helical" evidence="5">
    <location>
        <begin position="82"/>
        <end position="100"/>
    </location>
</feature>
<feature type="transmembrane region" description="Helical" evidence="5">
    <location>
        <begin position="106"/>
        <end position="128"/>
    </location>
</feature>
<gene>
    <name evidence="6" type="ORF">R8Z58_13880</name>
</gene>
<feature type="transmembrane region" description="Helical" evidence="5">
    <location>
        <begin position="363"/>
        <end position="383"/>
    </location>
</feature>
<comment type="caution">
    <text evidence="6">The sequence shown here is derived from an EMBL/GenBank/DDBJ whole genome shotgun (WGS) entry which is preliminary data.</text>
</comment>
<keyword evidence="4 5" id="KW-0472">Membrane</keyword>
<keyword evidence="3 5" id="KW-1133">Transmembrane helix</keyword>
<dbReference type="InterPro" id="IPR052556">
    <property type="entry name" value="PolySynth_Transporter"/>
</dbReference>
<evidence type="ECO:0000313" key="6">
    <source>
        <dbReference type="EMBL" id="MDW4573866.1"/>
    </source>
</evidence>
<sequence length="393" mass="41232">MSGARGQAGLTATVLVAAALPFILTPWKAQALGPSGRGEVGFFGATFSIILGCAALGIRYAYYEVRSRQPERLSVVGRRLLVLAYGVAGVATLLALLVASRSMSPAIMIALAVAWLISPVQLFTQTELSEAQAAQRRMRVAALSSTPALFESAATLLLLLGQRMTVAASVFVTMTSEVLRGLVAGLFRRRDRSVDTPWFDLSRRSVVLAPIGLLPIVVANLDTVVFAWFVPNAVLGEYSVSKLAINVMLLIAVTLEGRVARGLPHRRGFTLVVVALGACAATGAALGYLLTPILFGEEFEATRYAFLVTSIAGWFGSIFTLAAARGAWNGRGRVANVASVVAASVILASSLVLGLLWPDAPAWALGLPALLSYGVAAVIAVAGTRGGNRVDTH</sequence>
<evidence type="ECO:0000256" key="4">
    <source>
        <dbReference type="ARBA" id="ARBA00023136"/>
    </source>
</evidence>
<dbReference type="EMBL" id="JAWQEV010000004">
    <property type="protein sequence ID" value="MDW4573866.1"/>
    <property type="molecule type" value="Genomic_DNA"/>
</dbReference>
<accession>A0ABU4H3G7</accession>
<dbReference type="PANTHER" id="PTHR43424">
    <property type="entry name" value="LOCUS PUTATIVE PROTEIN 1-RELATED"/>
    <property type="match status" value="1"/>
</dbReference>
<keyword evidence="7" id="KW-1185">Reference proteome</keyword>
<feature type="transmembrane region" description="Helical" evidence="5">
    <location>
        <begin position="243"/>
        <end position="259"/>
    </location>
</feature>
<proteinExistence type="predicted"/>